<keyword evidence="7 11" id="KW-0472">Membrane</keyword>
<keyword evidence="5 11" id="KW-1133">Transmembrane helix</keyword>
<comment type="caution">
    <text evidence="13">The sequence shown here is derived from an EMBL/GenBank/DDBJ whole genome shotgun (WGS) entry which is preliminary data.</text>
</comment>
<feature type="domain" description="G-protein coupled receptors family 1 profile" evidence="12">
    <location>
        <begin position="44"/>
        <end position="293"/>
    </location>
</feature>
<keyword evidence="10" id="KW-0807">Transducer</keyword>
<keyword evidence="3" id="KW-1003">Cell membrane</keyword>
<dbReference type="GO" id="GO:0004984">
    <property type="term" value="F:olfactory receptor activity"/>
    <property type="evidence" value="ECO:0007669"/>
    <property type="project" value="InterPro"/>
</dbReference>
<evidence type="ECO:0000256" key="4">
    <source>
        <dbReference type="ARBA" id="ARBA00022692"/>
    </source>
</evidence>
<sequence length="313" mass="35038">MGLSEASNRSSVNEFILTGFSETPDLRVFLSLLFLFIYLISILGSGGILFLVYHNVKFHIPMYFFISNLSVIDLVYSSDIVPNILVGLIFDHRSISYLGCAIQLFLYCALGSTECILFAVMAYDRYIAICYPLNYNMIMQKKTCVKLVLAAYIPGCLHALIEICCTFRLSFCKSNVLHHFVCDFPPLLKISCSDTTINEMIIFICSSSIIIPCIVLILVSYGSIFIVILKITAAGGRQKAFSTCTSHITAVTLFYGTLLSVYISPKSLFSTNNVHIATIFYTVILPMINPMIYSFRNKDIKSALITMFSSKKQ</sequence>
<dbReference type="InterPro" id="IPR017452">
    <property type="entry name" value="GPCR_Rhodpsn_7TM"/>
</dbReference>
<accession>A0A8J6E772</accession>
<dbReference type="PRINTS" id="PR00237">
    <property type="entry name" value="GPCRRHODOPSN"/>
</dbReference>
<evidence type="ECO:0000313" key="14">
    <source>
        <dbReference type="Proteomes" id="UP000770717"/>
    </source>
</evidence>
<evidence type="ECO:0000313" key="13">
    <source>
        <dbReference type="EMBL" id="KAG9465700.1"/>
    </source>
</evidence>
<dbReference type="InterPro" id="IPR000276">
    <property type="entry name" value="GPCR_Rhodpsn"/>
</dbReference>
<feature type="transmembrane region" description="Helical" evidence="11">
    <location>
        <begin position="96"/>
        <end position="123"/>
    </location>
</feature>
<evidence type="ECO:0000256" key="5">
    <source>
        <dbReference type="ARBA" id="ARBA00022989"/>
    </source>
</evidence>
<comment type="similarity">
    <text evidence="2">Belongs to the G-protein coupled receptor 1 family.</text>
</comment>
<dbReference type="FunFam" id="1.10.1220.70:FF:000001">
    <property type="entry name" value="Olfactory receptor"/>
    <property type="match status" value="1"/>
</dbReference>
<feature type="transmembrane region" description="Helical" evidence="11">
    <location>
        <begin position="201"/>
        <end position="228"/>
    </location>
</feature>
<evidence type="ECO:0000256" key="3">
    <source>
        <dbReference type="ARBA" id="ARBA00022475"/>
    </source>
</evidence>
<feature type="transmembrane region" description="Helical" evidence="11">
    <location>
        <begin position="28"/>
        <end position="53"/>
    </location>
</feature>
<evidence type="ECO:0000259" key="12">
    <source>
        <dbReference type="PROSITE" id="PS50262"/>
    </source>
</evidence>
<keyword evidence="14" id="KW-1185">Reference proteome</keyword>
<evidence type="ECO:0000256" key="11">
    <source>
        <dbReference type="SAM" id="Phobius"/>
    </source>
</evidence>
<evidence type="ECO:0000256" key="6">
    <source>
        <dbReference type="ARBA" id="ARBA00023040"/>
    </source>
</evidence>
<dbReference type="Pfam" id="PF13853">
    <property type="entry name" value="7tm_4"/>
    <property type="match status" value="1"/>
</dbReference>
<evidence type="ECO:0000256" key="7">
    <source>
        <dbReference type="ARBA" id="ARBA00023136"/>
    </source>
</evidence>
<evidence type="ECO:0000256" key="9">
    <source>
        <dbReference type="ARBA" id="ARBA00023180"/>
    </source>
</evidence>
<name>A0A8J6E772_ELECQ</name>
<keyword evidence="6" id="KW-0297">G-protein coupled receptor</keyword>
<evidence type="ECO:0000256" key="8">
    <source>
        <dbReference type="ARBA" id="ARBA00023170"/>
    </source>
</evidence>
<dbReference type="PROSITE" id="PS50262">
    <property type="entry name" value="G_PROTEIN_RECEP_F1_2"/>
    <property type="match status" value="1"/>
</dbReference>
<dbReference type="PANTHER" id="PTHR48018">
    <property type="entry name" value="OLFACTORY RECEPTOR"/>
    <property type="match status" value="1"/>
</dbReference>
<dbReference type="FunFam" id="1.20.1070.10:FF:000003">
    <property type="entry name" value="Olfactory receptor"/>
    <property type="match status" value="1"/>
</dbReference>
<protein>
    <recommendedName>
        <fullName evidence="12">G-protein coupled receptors family 1 profile domain-containing protein</fullName>
    </recommendedName>
</protein>
<evidence type="ECO:0000256" key="2">
    <source>
        <dbReference type="ARBA" id="ARBA00010663"/>
    </source>
</evidence>
<comment type="subcellular location">
    <subcellularLocation>
        <location evidence="1">Cell membrane</location>
        <topology evidence="1">Multi-pass membrane protein</topology>
    </subcellularLocation>
</comment>
<feature type="transmembrane region" description="Helical" evidence="11">
    <location>
        <begin position="275"/>
        <end position="295"/>
    </location>
</feature>
<gene>
    <name evidence="13" type="ORF">GDO78_017877</name>
</gene>
<dbReference type="AlphaFoldDB" id="A0A8J6E772"/>
<reference evidence="13" key="1">
    <citation type="thesis" date="2020" institute="ProQuest LLC" country="789 East Eisenhower Parkway, Ann Arbor, MI, USA">
        <title>Comparative Genomics and Chromosome Evolution.</title>
        <authorList>
            <person name="Mudd A.B."/>
        </authorList>
    </citation>
    <scope>NUCLEOTIDE SEQUENCE</scope>
    <source>
        <strain evidence="13">HN-11 Male</strain>
        <tissue evidence="13">Kidney and liver</tissue>
    </source>
</reference>
<feature type="transmembrane region" description="Helical" evidence="11">
    <location>
        <begin position="240"/>
        <end position="263"/>
    </location>
</feature>
<dbReference type="PRINTS" id="PR00245">
    <property type="entry name" value="OLFACTORYR"/>
</dbReference>
<evidence type="ECO:0000256" key="1">
    <source>
        <dbReference type="ARBA" id="ARBA00004651"/>
    </source>
</evidence>
<keyword evidence="4 11" id="KW-0812">Transmembrane</keyword>
<proteinExistence type="inferred from homology"/>
<dbReference type="Gene3D" id="1.20.1070.10">
    <property type="entry name" value="Rhodopsin 7-helix transmembrane proteins"/>
    <property type="match status" value="1"/>
</dbReference>
<dbReference type="SUPFAM" id="SSF81321">
    <property type="entry name" value="Family A G protein-coupled receptor-like"/>
    <property type="match status" value="1"/>
</dbReference>
<dbReference type="InterPro" id="IPR000725">
    <property type="entry name" value="Olfact_rcpt"/>
</dbReference>
<keyword evidence="9" id="KW-0325">Glycoprotein</keyword>
<dbReference type="Proteomes" id="UP000770717">
    <property type="component" value="Unassembled WGS sequence"/>
</dbReference>
<organism evidence="13 14">
    <name type="scientific">Eleutherodactylus coqui</name>
    <name type="common">Puerto Rican coqui</name>
    <dbReference type="NCBI Taxonomy" id="57060"/>
    <lineage>
        <taxon>Eukaryota</taxon>
        <taxon>Metazoa</taxon>
        <taxon>Chordata</taxon>
        <taxon>Craniata</taxon>
        <taxon>Vertebrata</taxon>
        <taxon>Euteleostomi</taxon>
        <taxon>Amphibia</taxon>
        <taxon>Batrachia</taxon>
        <taxon>Anura</taxon>
        <taxon>Neobatrachia</taxon>
        <taxon>Hyloidea</taxon>
        <taxon>Eleutherodactylidae</taxon>
        <taxon>Eleutherodactylinae</taxon>
        <taxon>Eleutherodactylus</taxon>
        <taxon>Eleutherodactylus</taxon>
    </lineage>
</organism>
<dbReference type="GO" id="GO:0004930">
    <property type="term" value="F:G protein-coupled receptor activity"/>
    <property type="evidence" value="ECO:0007669"/>
    <property type="project" value="UniProtKB-KW"/>
</dbReference>
<evidence type="ECO:0000256" key="10">
    <source>
        <dbReference type="ARBA" id="ARBA00023224"/>
    </source>
</evidence>
<feature type="transmembrane region" description="Helical" evidence="11">
    <location>
        <begin position="65"/>
        <end position="90"/>
    </location>
</feature>
<dbReference type="EMBL" id="WNTK01002786">
    <property type="protein sequence ID" value="KAG9465700.1"/>
    <property type="molecule type" value="Genomic_DNA"/>
</dbReference>
<keyword evidence="8" id="KW-0675">Receptor</keyword>
<feature type="transmembrane region" description="Helical" evidence="11">
    <location>
        <begin position="144"/>
        <end position="169"/>
    </location>
</feature>
<dbReference type="OrthoDB" id="9975554at2759"/>
<dbReference type="GO" id="GO:0005886">
    <property type="term" value="C:plasma membrane"/>
    <property type="evidence" value="ECO:0007669"/>
    <property type="project" value="UniProtKB-SubCell"/>
</dbReference>